<dbReference type="HAMAP" id="MF_02210">
    <property type="entry name" value="RimI"/>
    <property type="match status" value="1"/>
</dbReference>
<comment type="function">
    <text evidence="5">Acetylates the N-terminal alanine of ribosomal protein bS18.</text>
</comment>
<protein>
    <recommendedName>
        <fullName evidence="5">[Ribosomal protein bS18]-alanine N-acetyltransferase</fullName>
        <ecNumber evidence="5">2.3.1.266</ecNumber>
    </recommendedName>
</protein>
<keyword evidence="3 5" id="KW-0808">Transferase</keyword>
<dbReference type="InterPro" id="IPR000182">
    <property type="entry name" value="GNAT_dom"/>
</dbReference>
<gene>
    <name evidence="5 7" type="primary">rimI</name>
    <name evidence="7" type="ORF">AL544_016575</name>
</gene>
<evidence type="ECO:0000313" key="8">
    <source>
        <dbReference type="Proteomes" id="UP000053748"/>
    </source>
</evidence>
<dbReference type="Pfam" id="PF00583">
    <property type="entry name" value="Acetyltransf_1"/>
    <property type="match status" value="1"/>
</dbReference>
<evidence type="ECO:0000256" key="5">
    <source>
        <dbReference type="HAMAP-Rule" id="MF_02210"/>
    </source>
</evidence>
<dbReference type="AlphaFoldDB" id="A0A2J9V181"/>
<dbReference type="GO" id="GO:0008999">
    <property type="term" value="F:protein-N-terminal-alanine acetyltransferase activity"/>
    <property type="evidence" value="ECO:0007669"/>
    <property type="project" value="UniProtKB-UniRule"/>
</dbReference>
<dbReference type="Gene3D" id="3.40.630.30">
    <property type="match status" value="1"/>
</dbReference>
<evidence type="ECO:0000259" key="6">
    <source>
        <dbReference type="PROSITE" id="PS51186"/>
    </source>
</evidence>
<dbReference type="STRING" id="674.VM_11895"/>
<evidence type="ECO:0000256" key="4">
    <source>
        <dbReference type="ARBA" id="ARBA00023315"/>
    </source>
</evidence>
<feature type="domain" description="N-acetyltransferase" evidence="6">
    <location>
        <begin position="15"/>
        <end position="161"/>
    </location>
</feature>
<dbReference type="EMBL" id="LOSJ02000002">
    <property type="protein sequence ID" value="PNM57542.1"/>
    <property type="molecule type" value="Genomic_DNA"/>
</dbReference>
<proteinExistence type="inferred from homology"/>
<dbReference type="PROSITE" id="PS51186">
    <property type="entry name" value="GNAT"/>
    <property type="match status" value="1"/>
</dbReference>
<comment type="caution">
    <text evidence="7">The sequence shown here is derived from an EMBL/GenBank/DDBJ whole genome shotgun (WGS) entry which is preliminary data.</text>
</comment>
<comment type="catalytic activity">
    <reaction evidence="5">
        <text>N-terminal L-alanyl-[ribosomal protein bS18] + acetyl-CoA = N-terminal N(alpha)-acetyl-L-alanyl-[ribosomal protein bS18] + CoA + H(+)</text>
        <dbReference type="Rhea" id="RHEA:43756"/>
        <dbReference type="Rhea" id="RHEA-COMP:10676"/>
        <dbReference type="Rhea" id="RHEA-COMP:10677"/>
        <dbReference type="ChEBI" id="CHEBI:15378"/>
        <dbReference type="ChEBI" id="CHEBI:57287"/>
        <dbReference type="ChEBI" id="CHEBI:57288"/>
        <dbReference type="ChEBI" id="CHEBI:64718"/>
        <dbReference type="ChEBI" id="CHEBI:83683"/>
        <dbReference type="EC" id="2.3.1.266"/>
    </reaction>
</comment>
<sequence length="161" mass="18545">MATNLCLSRNCIMSSLFTTMQSEHLDAVWRIERVAHFHPWAESIVRDLNSRGACHQVMLVDQQVVGYFYAQNIVGEVTLLNIAIDPAMQGKGYGKQLLDHFIDQCEQQKAESAWLEVRESNQRAFHLYQQAGFNEIDRRINYYPAANGKKEDAIIMSYLFL</sequence>
<dbReference type="NCBIfam" id="TIGR01575">
    <property type="entry name" value="rimI"/>
    <property type="match status" value="1"/>
</dbReference>
<dbReference type="InterPro" id="IPR006464">
    <property type="entry name" value="AcTrfase_RimI/Ard1"/>
</dbReference>
<comment type="similarity">
    <text evidence="1 5">Belongs to the acetyltransferase family. RimI subfamily.</text>
</comment>
<keyword evidence="2 5" id="KW-0963">Cytoplasm</keyword>
<feature type="binding site" evidence="5">
    <location>
        <position position="121"/>
    </location>
    <ligand>
        <name>acetyl-CoA</name>
        <dbReference type="ChEBI" id="CHEBI:57288"/>
    </ligand>
</feature>
<dbReference type="PANTHER" id="PTHR43420:SF12">
    <property type="entry name" value="N-ACETYLTRANSFERASE DOMAIN-CONTAINING PROTEIN"/>
    <property type="match status" value="1"/>
</dbReference>
<dbReference type="InterPro" id="IPR043690">
    <property type="entry name" value="RimI"/>
</dbReference>
<dbReference type="GO" id="GO:0005737">
    <property type="term" value="C:cytoplasm"/>
    <property type="evidence" value="ECO:0007669"/>
    <property type="project" value="UniProtKB-SubCell"/>
</dbReference>
<keyword evidence="8" id="KW-1185">Reference proteome</keyword>
<evidence type="ECO:0000256" key="3">
    <source>
        <dbReference type="ARBA" id="ARBA00022679"/>
    </source>
</evidence>
<name>A0A2J9V181_VIBMI</name>
<dbReference type="SUPFAM" id="SSF55729">
    <property type="entry name" value="Acyl-CoA N-acyltransferases (Nat)"/>
    <property type="match status" value="1"/>
</dbReference>
<dbReference type="OrthoDB" id="9796919at2"/>
<dbReference type="InterPro" id="IPR050680">
    <property type="entry name" value="YpeA/RimI_acetyltransf"/>
</dbReference>
<dbReference type="EC" id="2.3.1.266" evidence="5"/>
<evidence type="ECO:0000256" key="2">
    <source>
        <dbReference type="ARBA" id="ARBA00022490"/>
    </source>
</evidence>
<evidence type="ECO:0000313" key="7">
    <source>
        <dbReference type="EMBL" id="PNM57542.1"/>
    </source>
</evidence>
<comment type="caution">
    <text evidence="5">Lacks conserved residue(s) required for the propagation of feature annotation.</text>
</comment>
<dbReference type="Proteomes" id="UP000053748">
    <property type="component" value="Unassembled WGS sequence"/>
</dbReference>
<reference evidence="7" key="1">
    <citation type="submission" date="2017-12" db="EMBL/GenBank/DDBJ databases">
        <title>FDA dAtabase for Regulatory Grade micrObial Sequences (FDA-ARGOS): Supporting development and validation of Infectious Disease Dx tests.</title>
        <authorList>
            <person name="Hoffmann M."/>
            <person name="Allard M."/>
            <person name="Evans P."/>
            <person name="Brown E."/>
            <person name="Tallon L.J."/>
            <person name="Sadzewicz L."/>
            <person name="Sengamalay N."/>
            <person name="Ott S."/>
            <person name="Godinez A."/>
            <person name="Nagaraj S."/>
            <person name="Vavikolanu K."/>
            <person name="Aluvathingal J."/>
            <person name="Nadendla S."/>
            <person name="Hobson J."/>
            <person name="Sichtig H."/>
        </authorList>
    </citation>
    <scope>NUCLEOTIDE SEQUENCE [LARGE SCALE GENOMIC DNA]</scope>
    <source>
        <strain evidence="7">FDAARGOS_113</strain>
    </source>
</reference>
<dbReference type="InterPro" id="IPR016181">
    <property type="entry name" value="Acyl_CoA_acyltransferase"/>
</dbReference>
<organism evidence="7 8">
    <name type="scientific">Vibrio mimicus</name>
    <dbReference type="NCBI Taxonomy" id="674"/>
    <lineage>
        <taxon>Bacteria</taxon>
        <taxon>Pseudomonadati</taxon>
        <taxon>Pseudomonadota</taxon>
        <taxon>Gammaproteobacteria</taxon>
        <taxon>Vibrionales</taxon>
        <taxon>Vibrionaceae</taxon>
        <taxon>Vibrio</taxon>
    </lineage>
</organism>
<dbReference type="CDD" id="cd04301">
    <property type="entry name" value="NAT_SF"/>
    <property type="match status" value="1"/>
</dbReference>
<feature type="active site" description="Proton donor" evidence="5">
    <location>
        <position position="128"/>
    </location>
</feature>
<feature type="binding site" evidence="5">
    <location>
        <begin position="82"/>
        <end position="84"/>
    </location>
    <ligand>
        <name>acetyl-CoA</name>
        <dbReference type="ChEBI" id="CHEBI:57288"/>
    </ligand>
</feature>
<comment type="subcellular location">
    <subcellularLocation>
        <location evidence="5">Cytoplasm</location>
    </subcellularLocation>
</comment>
<keyword evidence="4 5" id="KW-0012">Acyltransferase</keyword>
<feature type="active site" description="Proton acceptor" evidence="5">
    <location>
        <position position="116"/>
    </location>
</feature>
<dbReference type="PANTHER" id="PTHR43420">
    <property type="entry name" value="ACETYLTRANSFERASE"/>
    <property type="match status" value="1"/>
</dbReference>
<accession>A0A2J9V181</accession>
<evidence type="ECO:0000256" key="1">
    <source>
        <dbReference type="ARBA" id="ARBA00005395"/>
    </source>
</evidence>